<sequence>MASRRPVMASLALAGLLLAGCDDAMLPPPVDRAAIAAATRDIAAAPVPRATLRTPEQDAAMLRRVADRTIRAAQPFCRAELGRDCDFRVALMPASVPNAFAHDANGVTVTTGLMRLVSNDDELAGVVAHEIAHHVAGHLVEGTRRMRIAATVGAAVGQAAQDVVGLDIGLAQLGAETGAKAASLTFSKAQEREADYLGAHIAARAGYDLERAGGLFAKLAKLSGDKVTSWLDTHPAGPERLAAWRRTAAEIARDPGASPRRGGWFS</sequence>
<dbReference type="Proteomes" id="UP000831327">
    <property type="component" value="Chromosome"/>
</dbReference>
<evidence type="ECO:0000256" key="4">
    <source>
        <dbReference type="ARBA" id="ARBA00022833"/>
    </source>
</evidence>
<comment type="similarity">
    <text evidence="6">Belongs to the peptidase M48 family.</text>
</comment>
<organism evidence="9 10">
    <name type="scientific">Roseomonas fluvialis</name>
    <dbReference type="NCBI Taxonomy" id="1750527"/>
    <lineage>
        <taxon>Bacteria</taxon>
        <taxon>Pseudomonadati</taxon>
        <taxon>Pseudomonadota</taxon>
        <taxon>Alphaproteobacteria</taxon>
        <taxon>Acetobacterales</taxon>
        <taxon>Roseomonadaceae</taxon>
        <taxon>Roseomonas</taxon>
    </lineage>
</organism>
<dbReference type="PANTHER" id="PTHR22726">
    <property type="entry name" value="METALLOENDOPEPTIDASE OMA1"/>
    <property type="match status" value="1"/>
</dbReference>
<evidence type="ECO:0000313" key="10">
    <source>
        <dbReference type="Proteomes" id="UP000831327"/>
    </source>
</evidence>
<protein>
    <recommendedName>
        <fullName evidence="8">Peptidase M48 domain-containing protein</fullName>
    </recommendedName>
</protein>
<evidence type="ECO:0000256" key="3">
    <source>
        <dbReference type="ARBA" id="ARBA00022801"/>
    </source>
</evidence>
<dbReference type="RefSeq" id="WP_244406985.1">
    <property type="nucleotide sequence ID" value="NZ_AP025637.1"/>
</dbReference>
<dbReference type="InterPro" id="IPR001915">
    <property type="entry name" value="Peptidase_M48"/>
</dbReference>
<reference evidence="9 10" key="1">
    <citation type="journal article" date="2016" name="Microbes Environ.">
        <title>Phylogenetically diverse aerobic anoxygenic phototrophic bacteria isolated from epilithic biofilms in Tama river, Japan.</title>
        <authorList>
            <person name="Hirose S."/>
            <person name="Matsuura K."/>
            <person name="Haruta S."/>
        </authorList>
    </citation>
    <scope>NUCLEOTIDE SEQUENCE [LARGE SCALE GENOMIC DNA]</scope>
    <source>
        <strain evidence="9 10">S08</strain>
    </source>
</reference>
<evidence type="ECO:0000256" key="1">
    <source>
        <dbReference type="ARBA" id="ARBA00022670"/>
    </source>
</evidence>
<evidence type="ECO:0000256" key="2">
    <source>
        <dbReference type="ARBA" id="ARBA00022723"/>
    </source>
</evidence>
<dbReference type="EMBL" id="AP025637">
    <property type="protein sequence ID" value="BDG72798.1"/>
    <property type="molecule type" value="Genomic_DNA"/>
</dbReference>
<evidence type="ECO:0000313" key="9">
    <source>
        <dbReference type="EMBL" id="BDG72798.1"/>
    </source>
</evidence>
<keyword evidence="7" id="KW-0732">Signal</keyword>
<dbReference type="PANTHER" id="PTHR22726:SF24">
    <property type="entry name" value="M48 FAMILY METALLOPEPTIDASE"/>
    <property type="match status" value="1"/>
</dbReference>
<dbReference type="Gene3D" id="3.30.2010.10">
    <property type="entry name" value="Metalloproteases ('zincins'), catalytic domain"/>
    <property type="match status" value="1"/>
</dbReference>
<dbReference type="Pfam" id="PF01435">
    <property type="entry name" value="Peptidase_M48"/>
    <property type="match status" value="1"/>
</dbReference>
<dbReference type="InterPro" id="IPR051156">
    <property type="entry name" value="Mito/Outer_Membr_Metalloprot"/>
</dbReference>
<feature type="domain" description="Peptidase M48" evidence="8">
    <location>
        <begin position="79"/>
        <end position="246"/>
    </location>
</feature>
<feature type="signal peptide" evidence="7">
    <location>
        <begin position="1"/>
        <end position="24"/>
    </location>
</feature>
<keyword evidence="1 6" id="KW-0645">Protease</keyword>
<name>A0ABN6P4V0_9PROT</name>
<evidence type="ECO:0000259" key="8">
    <source>
        <dbReference type="Pfam" id="PF01435"/>
    </source>
</evidence>
<accession>A0ABN6P4V0</accession>
<evidence type="ECO:0000256" key="7">
    <source>
        <dbReference type="SAM" id="SignalP"/>
    </source>
</evidence>
<proteinExistence type="inferred from homology"/>
<keyword evidence="10" id="KW-1185">Reference proteome</keyword>
<dbReference type="PROSITE" id="PS51257">
    <property type="entry name" value="PROKAR_LIPOPROTEIN"/>
    <property type="match status" value="1"/>
</dbReference>
<gene>
    <name evidence="9" type="ORF">Rmf_27270</name>
</gene>
<evidence type="ECO:0000256" key="5">
    <source>
        <dbReference type="ARBA" id="ARBA00023049"/>
    </source>
</evidence>
<keyword evidence="2" id="KW-0479">Metal-binding</keyword>
<comment type="cofactor">
    <cofactor evidence="6">
        <name>Zn(2+)</name>
        <dbReference type="ChEBI" id="CHEBI:29105"/>
    </cofactor>
    <text evidence="6">Binds 1 zinc ion per subunit.</text>
</comment>
<keyword evidence="4 6" id="KW-0862">Zinc</keyword>
<keyword evidence="3 6" id="KW-0378">Hydrolase</keyword>
<evidence type="ECO:0000256" key="6">
    <source>
        <dbReference type="RuleBase" id="RU003983"/>
    </source>
</evidence>
<keyword evidence="5 6" id="KW-0482">Metalloprotease</keyword>
<feature type="chain" id="PRO_5046334122" description="Peptidase M48 domain-containing protein" evidence="7">
    <location>
        <begin position="25"/>
        <end position="266"/>
    </location>
</feature>